<name>A0A2V3IFW2_9FLOR</name>
<evidence type="ECO:0000313" key="1">
    <source>
        <dbReference type="EMBL" id="PXF40975.1"/>
    </source>
</evidence>
<dbReference type="Proteomes" id="UP000247409">
    <property type="component" value="Unassembled WGS sequence"/>
</dbReference>
<protein>
    <submittedName>
        <fullName evidence="1">Uncharacterized protein</fullName>
    </submittedName>
</protein>
<dbReference type="AlphaFoldDB" id="A0A2V3IFW2"/>
<comment type="caution">
    <text evidence="1">The sequence shown here is derived from an EMBL/GenBank/DDBJ whole genome shotgun (WGS) entry which is preliminary data.</text>
</comment>
<dbReference type="EMBL" id="NBIV01000248">
    <property type="protein sequence ID" value="PXF40975.1"/>
    <property type="molecule type" value="Genomic_DNA"/>
</dbReference>
<accession>A0A2V3IFW2</accession>
<evidence type="ECO:0000313" key="2">
    <source>
        <dbReference type="Proteomes" id="UP000247409"/>
    </source>
</evidence>
<organism evidence="1 2">
    <name type="scientific">Gracilariopsis chorda</name>
    <dbReference type="NCBI Taxonomy" id="448386"/>
    <lineage>
        <taxon>Eukaryota</taxon>
        <taxon>Rhodophyta</taxon>
        <taxon>Florideophyceae</taxon>
        <taxon>Rhodymeniophycidae</taxon>
        <taxon>Gracilariales</taxon>
        <taxon>Gracilariaceae</taxon>
        <taxon>Gracilariopsis</taxon>
    </lineage>
</organism>
<gene>
    <name evidence="1" type="ORF">BWQ96_09306</name>
</gene>
<reference evidence="1 2" key="1">
    <citation type="journal article" date="2018" name="Mol. Biol. Evol.">
        <title>Analysis of the draft genome of the red seaweed Gracilariopsis chorda provides insights into genome size evolution in Rhodophyta.</title>
        <authorList>
            <person name="Lee J."/>
            <person name="Yang E.C."/>
            <person name="Graf L."/>
            <person name="Yang J.H."/>
            <person name="Qiu H."/>
            <person name="Zel Zion U."/>
            <person name="Chan C.X."/>
            <person name="Stephens T.G."/>
            <person name="Weber A.P.M."/>
            <person name="Boo G.H."/>
            <person name="Boo S.M."/>
            <person name="Kim K.M."/>
            <person name="Shin Y."/>
            <person name="Jung M."/>
            <person name="Lee S.J."/>
            <person name="Yim H.S."/>
            <person name="Lee J.H."/>
            <person name="Bhattacharya D."/>
            <person name="Yoon H.S."/>
        </authorList>
    </citation>
    <scope>NUCLEOTIDE SEQUENCE [LARGE SCALE GENOMIC DNA]</scope>
    <source>
        <strain evidence="1 2">SKKU-2015</strain>
        <tissue evidence="1">Whole body</tissue>
    </source>
</reference>
<keyword evidence="2" id="KW-1185">Reference proteome</keyword>
<sequence>MAYWRFLSRKLVQYTGIPLSAKHLRYSPVPTHRIDIAEVVDRNESTQSTKAVSLRDDHVLRTIIWGVQVWLKYEQLGCTERDDGTGCEETLQQRIAKALAEGKNALKVDQTSIQAGGQQ</sequence>
<proteinExistence type="predicted"/>